<reference evidence="2" key="1">
    <citation type="submission" date="2020-05" db="EMBL/GenBank/DDBJ databases">
        <title>WGS assembly of Panicum virgatum.</title>
        <authorList>
            <person name="Lovell J.T."/>
            <person name="Jenkins J."/>
            <person name="Shu S."/>
            <person name="Juenger T.E."/>
            <person name="Schmutz J."/>
        </authorList>
    </citation>
    <scope>NUCLEOTIDE SEQUENCE</scope>
    <source>
        <strain evidence="2">AP13</strain>
    </source>
</reference>
<dbReference type="AlphaFoldDB" id="A0A8T0XKM8"/>
<proteinExistence type="predicted"/>
<feature type="domain" description="DUF1618" evidence="1">
    <location>
        <begin position="1"/>
        <end position="143"/>
    </location>
</feature>
<protein>
    <recommendedName>
        <fullName evidence="1">DUF1618 domain-containing protein</fullName>
    </recommendedName>
</protein>
<gene>
    <name evidence="2" type="ORF">PVAP13_1KG061500</name>
</gene>
<keyword evidence="3" id="KW-1185">Reference proteome</keyword>
<dbReference type="InterPro" id="IPR011676">
    <property type="entry name" value="DUF1618"/>
</dbReference>
<evidence type="ECO:0000259" key="1">
    <source>
        <dbReference type="Pfam" id="PF07762"/>
    </source>
</evidence>
<evidence type="ECO:0000313" key="3">
    <source>
        <dbReference type="Proteomes" id="UP000823388"/>
    </source>
</evidence>
<accession>A0A8T0XKM8</accession>
<evidence type="ECO:0000313" key="2">
    <source>
        <dbReference type="EMBL" id="KAG2656009.1"/>
    </source>
</evidence>
<dbReference type="PANTHER" id="PTHR33074:SF128">
    <property type="entry name" value="EXPRESSED PROTEIN"/>
    <property type="match status" value="1"/>
</dbReference>
<sequence>MLFCDLFGKPKPTVSFLRLPLDNLPNNFYNRSFTHSRMSRGVSAIDDGRALKFVHVARSDGIGHGALKPGASFTITCHTLRLDGSMALLKNKGMLGRMRWIEDSTATSDKLWPASAHRESPDEFPHDIVIFPQVNIDRPHVVHFLTSSYEPLKKMWLVAIDMNTATVESSSQYINGKEDLATVDSDLTTLRSTCPMPLLTCELSKYLNPPRKRKDVE</sequence>
<dbReference type="EMBL" id="CM029037">
    <property type="protein sequence ID" value="KAG2656009.1"/>
    <property type="molecule type" value="Genomic_DNA"/>
</dbReference>
<dbReference type="PANTHER" id="PTHR33074">
    <property type="entry name" value="EXPRESSED PROTEIN-RELATED"/>
    <property type="match status" value="1"/>
</dbReference>
<name>A0A8T0XKM8_PANVG</name>
<dbReference type="Proteomes" id="UP000823388">
    <property type="component" value="Chromosome 1K"/>
</dbReference>
<organism evidence="2 3">
    <name type="scientific">Panicum virgatum</name>
    <name type="common">Blackwell switchgrass</name>
    <dbReference type="NCBI Taxonomy" id="38727"/>
    <lineage>
        <taxon>Eukaryota</taxon>
        <taxon>Viridiplantae</taxon>
        <taxon>Streptophyta</taxon>
        <taxon>Embryophyta</taxon>
        <taxon>Tracheophyta</taxon>
        <taxon>Spermatophyta</taxon>
        <taxon>Magnoliopsida</taxon>
        <taxon>Liliopsida</taxon>
        <taxon>Poales</taxon>
        <taxon>Poaceae</taxon>
        <taxon>PACMAD clade</taxon>
        <taxon>Panicoideae</taxon>
        <taxon>Panicodae</taxon>
        <taxon>Paniceae</taxon>
        <taxon>Panicinae</taxon>
        <taxon>Panicum</taxon>
        <taxon>Panicum sect. Hiantes</taxon>
    </lineage>
</organism>
<dbReference type="Pfam" id="PF07762">
    <property type="entry name" value="DUF1618"/>
    <property type="match status" value="1"/>
</dbReference>
<comment type="caution">
    <text evidence="2">The sequence shown here is derived from an EMBL/GenBank/DDBJ whole genome shotgun (WGS) entry which is preliminary data.</text>
</comment>